<feature type="transmembrane region" description="Helical" evidence="3">
    <location>
        <begin position="291"/>
        <end position="308"/>
    </location>
</feature>
<feature type="transmembrane region" description="Helical" evidence="3">
    <location>
        <begin position="232"/>
        <end position="253"/>
    </location>
</feature>
<protein>
    <submittedName>
        <fullName evidence="4">MFS transporter</fullName>
    </submittedName>
</protein>
<dbReference type="InterPro" id="IPR036259">
    <property type="entry name" value="MFS_trans_sf"/>
</dbReference>
<feature type="transmembrane region" description="Helical" evidence="3">
    <location>
        <begin position="355"/>
        <end position="382"/>
    </location>
</feature>
<feature type="transmembrane region" description="Helical" evidence="3">
    <location>
        <begin position="394"/>
        <end position="417"/>
    </location>
</feature>
<evidence type="ECO:0000313" key="4">
    <source>
        <dbReference type="EMBL" id="GGO79748.1"/>
    </source>
</evidence>
<keyword evidence="5" id="KW-1185">Reference proteome</keyword>
<keyword evidence="3" id="KW-0472">Membrane</keyword>
<evidence type="ECO:0000313" key="5">
    <source>
        <dbReference type="Proteomes" id="UP000599578"/>
    </source>
</evidence>
<dbReference type="EMBL" id="BMLT01000003">
    <property type="protein sequence ID" value="GGO79748.1"/>
    <property type="molecule type" value="Genomic_DNA"/>
</dbReference>
<organism evidence="4 5">
    <name type="scientific">Marinobacterium nitratireducens</name>
    <dbReference type="NCBI Taxonomy" id="518897"/>
    <lineage>
        <taxon>Bacteria</taxon>
        <taxon>Pseudomonadati</taxon>
        <taxon>Pseudomonadota</taxon>
        <taxon>Gammaproteobacteria</taxon>
        <taxon>Oceanospirillales</taxon>
        <taxon>Oceanospirillaceae</taxon>
        <taxon>Marinobacterium</taxon>
    </lineage>
</organism>
<feature type="transmembrane region" description="Helical" evidence="3">
    <location>
        <begin position="265"/>
        <end position="282"/>
    </location>
</feature>
<feature type="transmembrane region" description="Helical" evidence="3">
    <location>
        <begin position="108"/>
        <end position="132"/>
    </location>
</feature>
<dbReference type="GO" id="GO:0008643">
    <property type="term" value="P:carbohydrate transport"/>
    <property type="evidence" value="ECO:0007669"/>
    <property type="project" value="InterPro"/>
</dbReference>
<dbReference type="PANTHER" id="PTHR11328">
    <property type="entry name" value="MAJOR FACILITATOR SUPERFAMILY DOMAIN-CONTAINING PROTEIN"/>
    <property type="match status" value="1"/>
</dbReference>
<comment type="similarity">
    <text evidence="1">Belongs to the sodium:galactoside symporter (TC 2.A.2) family.</text>
</comment>
<accession>A0A917ZBH5</accession>
<reference evidence="4 5" key="1">
    <citation type="journal article" date="2014" name="Int. J. Syst. Evol. Microbiol.">
        <title>Complete genome sequence of Corynebacterium casei LMG S-19264T (=DSM 44701T), isolated from a smear-ripened cheese.</title>
        <authorList>
            <consortium name="US DOE Joint Genome Institute (JGI-PGF)"/>
            <person name="Walter F."/>
            <person name="Albersmeier A."/>
            <person name="Kalinowski J."/>
            <person name="Ruckert C."/>
        </authorList>
    </citation>
    <scope>NUCLEOTIDE SEQUENCE [LARGE SCALE GENOMIC DNA]</scope>
    <source>
        <strain evidence="4 5">CGMCC 1.7286</strain>
    </source>
</reference>
<feature type="transmembrane region" description="Helical" evidence="3">
    <location>
        <begin position="153"/>
        <end position="172"/>
    </location>
</feature>
<evidence type="ECO:0000256" key="2">
    <source>
        <dbReference type="SAM" id="MobiDB-lite"/>
    </source>
</evidence>
<dbReference type="AlphaFoldDB" id="A0A917ZBH5"/>
<gene>
    <name evidence="4" type="ORF">GCM10011348_14830</name>
</gene>
<dbReference type="SUPFAM" id="SSF103473">
    <property type="entry name" value="MFS general substrate transporter"/>
    <property type="match status" value="1"/>
</dbReference>
<feature type="transmembrane region" description="Helical" evidence="3">
    <location>
        <begin position="314"/>
        <end position="334"/>
    </location>
</feature>
<dbReference type="Proteomes" id="UP000599578">
    <property type="component" value="Unassembled WGS sequence"/>
</dbReference>
<dbReference type="GO" id="GO:0015293">
    <property type="term" value="F:symporter activity"/>
    <property type="evidence" value="ECO:0007669"/>
    <property type="project" value="InterPro"/>
</dbReference>
<evidence type="ECO:0000256" key="3">
    <source>
        <dbReference type="SAM" id="Phobius"/>
    </source>
</evidence>
<sequence length="463" mass="50763">MRPERPLNQPLPAASLWRYAAPGLPLAMPTVAVYVLLPTWYAEQFALPLALIGAILLLTRLFDVVTDPLIGLLLDRRPLQSPRSPMLAGALLCTPALILLVNPPESLAAAALVSGLLMLYLGWTLIQIPYLAWLTQLHDDSLQRNRAAGAREALTLAGLLISAAFPALSALAELPLHTGLNLLVLTTLLVGVAAFRALWRLPAGRIDAGELQRPQLSLLRENRLAMRLLSGWFLNGLANGLPAVLFPLFVSAFLGGDEADRGRFILLYFASAVLSLPVWLWLSRYISRSRLWCLAMLLAIMAFAPAPLLDPSRIDWFVPICVITGAALGADLTLPHVIQAEVADWDRYRFRAARTGLLFACWNMATKLALALSAGCAFMLLGASGFAASAPEPLWLLAVIYALLPCVFKAMAIGLLWRFPLQQGHHRAIRRRLARRHPKERGDANTADDDGDHPTGRMQRYEN</sequence>
<dbReference type="PANTHER" id="PTHR11328:SF24">
    <property type="entry name" value="MAJOR FACILITATOR SUPERFAMILY (MFS) PROFILE DOMAIN-CONTAINING PROTEIN"/>
    <property type="match status" value="1"/>
</dbReference>
<dbReference type="GO" id="GO:0005886">
    <property type="term" value="C:plasma membrane"/>
    <property type="evidence" value="ECO:0007669"/>
    <property type="project" value="TreeGrafter"/>
</dbReference>
<comment type="caution">
    <text evidence="4">The sequence shown here is derived from an EMBL/GenBank/DDBJ whole genome shotgun (WGS) entry which is preliminary data.</text>
</comment>
<dbReference type="Pfam" id="PF13347">
    <property type="entry name" value="MFS_2"/>
    <property type="match status" value="1"/>
</dbReference>
<feature type="transmembrane region" description="Helical" evidence="3">
    <location>
        <begin position="178"/>
        <end position="199"/>
    </location>
</feature>
<dbReference type="InterPro" id="IPR039672">
    <property type="entry name" value="MFS_2"/>
</dbReference>
<proteinExistence type="inferred from homology"/>
<dbReference type="Gene3D" id="1.20.1250.20">
    <property type="entry name" value="MFS general substrate transporter like domains"/>
    <property type="match status" value="2"/>
</dbReference>
<feature type="region of interest" description="Disordered" evidence="2">
    <location>
        <begin position="432"/>
        <end position="463"/>
    </location>
</feature>
<feature type="transmembrane region" description="Helical" evidence="3">
    <location>
        <begin position="49"/>
        <end position="74"/>
    </location>
</feature>
<name>A0A917ZBH5_9GAMM</name>
<feature type="transmembrane region" description="Helical" evidence="3">
    <location>
        <begin position="16"/>
        <end position="37"/>
    </location>
</feature>
<keyword evidence="3" id="KW-1133">Transmembrane helix</keyword>
<keyword evidence="3" id="KW-0812">Transmembrane</keyword>
<feature type="compositionally biased region" description="Basic and acidic residues" evidence="2">
    <location>
        <begin position="452"/>
        <end position="463"/>
    </location>
</feature>
<evidence type="ECO:0000256" key="1">
    <source>
        <dbReference type="ARBA" id="ARBA00009617"/>
    </source>
</evidence>